<organism evidence="2 3">
    <name type="scientific">Tetrahymena thermophila (strain SB210)</name>
    <dbReference type="NCBI Taxonomy" id="312017"/>
    <lineage>
        <taxon>Eukaryota</taxon>
        <taxon>Sar</taxon>
        <taxon>Alveolata</taxon>
        <taxon>Ciliophora</taxon>
        <taxon>Intramacronucleata</taxon>
        <taxon>Oligohymenophorea</taxon>
        <taxon>Hymenostomatida</taxon>
        <taxon>Tetrahymenina</taxon>
        <taxon>Tetrahymenidae</taxon>
        <taxon>Tetrahymena</taxon>
    </lineage>
</organism>
<dbReference type="Proteomes" id="UP000009168">
    <property type="component" value="Unassembled WGS sequence"/>
</dbReference>
<evidence type="ECO:0000313" key="3">
    <source>
        <dbReference type="Proteomes" id="UP000009168"/>
    </source>
</evidence>
<protein>
    <submittedName>
        <fullName evidence="2">Uncharacterized protein</fullName>
    </submittedName>
</protein>
<feature type="region of interest" description="Disordered" evidence="1">
    <location>
        <begin position="99"/>
        <end position="121"/>
    </location>
</feature>
<proteinExistence type="predicted"/>
<accession>Q239V5</accession>
<evidence type="ECO:0000256" key="1">
    <source>
        <dbReference type="SAM" id="MobiDB-lite"/>
    </source>
</evidence>
<dbReference type="KEGG" id="tet:TTHERM_00745730"/>
<dbReference type="RefSeq" id="XP_001013548.2">
    <property type="nucleotide sequence ID" value="XM_001013548.2"/>
</dbReference>
<dbReference type="InParanoid" id="Q239V5"/>
<dbReference type="HOGENOM" id="CLU_1323248_0_0_1"/>
<keyword evidence="3" id="KW-1185">Reference proteome</keyword>
<gene>
    <name evidence="2" type="ORF">TTHERM_00745730</name>
</gene>
<dbReference type="GeneID" id="7835511"/>
<reference evidence="3" key="1">
    <citation type="journal article" date="2006" name="PLoS Biol.">
        <title>Macronuclear genome sequence of the ciliate Tetrahymena thermophila, a model eukaryote.</title>
        <authorList>
            <person name="Eisen J.A."/>
            <person name="Coyne R.S."/>
            <person name="Wu M."/>
            <person name="Wu D."/>
            <person name="Thiagarajan M."/>
            <person name="Wortman J.R."/>
            <person name="Badger J.H."/>
            <person name="Ren Q."/>
            <person name="Amedeo P."/>
            <person name="Jones K.M."/>
            <person name="Tallon L.J."/>
            <person name="Delcher A.L."/>
            <person name="Salzberg S.L."/>
            <person name="Silva J.C."/>
            <person name="Haas B.J."/>
            <person name="Majoros W.H."/>
            <person name="Farzad M."/>
            <person name="Carlton J.M."/>
            <person name="Smith R.K. Jr."/>
            <person name="Garg J."/>
            <person name="Pearlman R.E."/>
            <person name="Karrer K.M."/>
            <person name="Sun L."/>
            <person name="Manning G."/>
            <person name="Elde N.C."/>
            <person name="Turkewitz A.P."/>
            <person name="Asai D.J."/>
            <person name="Wilkes D.E."/>
            <person name="Wang Y."/>
            <person name="Cai H."/>
            <person name="Collins K."/>
            <person name="Stewart B.A."/>
            <person name="Lee S.R."/>
            <person name="Wilamowska K."/>
            <person name="Weinberg Z."/>
            <person name="Ruzzo W.L."/>
            <person name="Wloga D."/>
            <person name="Gaertig J."/>
            <person name="Frankel J."/>
            <person name="Tsao C.-C."/>
            <person name="Gorovsky M.A."/>
            <person name="Keeling P.J."/>
            <person name="Waller R.F."/>
            <person name="Patron N.J."/>
            <person name="Cherry J.M."/>
            <person name="Stover N.A."/>
            <person name="Krieger C.J."/>
            <person name="del Toro C."/>
            <person name="Ryder H.F."/>
            <person name="Williamson S.C."/>
            <person name="Barbeau R.A."/>
            <person name="Hamilton E.P."/>
            <person name="Orias E."/>
        </authorList>
    </citation>
    <scope>NUCLEOTIDE SEQUENCE [LARGE SCALE GENOMIC DNA]</scope>
    <source>
        <strain evidence="3">SB210</strain>
    </source>
</reference>
<dbReference type="EMBL" id="GG662726">
    <property type="protein sequence ID" value="EAR93303.2"/>
    <property type="molecule type" value="Genomic_DNA"/>
</dbReference>
<feature type="region of interest" description="Disordered" evidence="1">
    <location>
        <begin position="1"/>
        <end position="36"/>
    </location>
</feature>
<evidence type="ECO:0000313" key="2">
    <source>
        <dbReference type="EMBL" id="EAR93303.2"/>
    </source>
</evidence>
<sequence length="461" mass="53806">MEQYLTKQNKYQSESMHSCQINTTEEQKKSFPESNQIQSDYKEGFQSVSQKLDSIFNRLDTDLNQKSVRLLKSRYRHPINSCQGSKVIESCPLNGNGDESENSFVNSTYQKTDKSEQSSQNNCQNKKVSFCNQNKATFNNSYEKDTKVQFQGKQEVNDSNLDTSYEFSFDEGKKKCKSILKRSQTYEIKSQKADDEDDYGTNQLKLDFCGIEKERVVQYLLDNETCNSKCVQQYFFSEMVTKISSSGQTSERIIFITRNSFYVLQDIYSYKHIQKFEISEISKIIIYSQYKNICSIVISNQFQLNLKINHLDQFTQFILTICKDILKASIPIIYNQNSLQPNINQNNNIKSKTQSSFFNNKTKEFYIYIQKITNNIQHEGSQMLGLIQFIQNGIFIMGLDKSQELNRLTQVQPFQINQQQTSVIFKSIKNQDHLFLVKLKDNQNFQIFVNQIQNICQSQTN</sequence>
<name>Q239V5_TETTS</name>
<dbReference type="AlphaFoldDB" id="Q239V5"/>
<feature type="compositionally biased region" description="Polar residues" evidence="1">
    <location>
        <begin position="1"/>
        <end position="24"/>
    </location>
</feature>